<evidence type="ECO:0000313" key="9">
    <source>
        <dbReference type="Proteomes" id="UP000780801"/>
    </source>
</evidence>
<name>A0A9P6FJ00_9FUNG</name>
<feature type="non-terminal residue" evidence="8">
    <location>
        <position position="228"/>
    </location>
</feature>
<feature type="domain" description="DUF202" evidence="7">
    <location>
        <begin position="136"/>
        <end position="193"/>
    </location>
</feature>
<keyword evidence="2 6" id="KW-0812">Transmembrane</keyword>
<dbReference type="OrthoDB" id="2446210at2759"/>
<dbReference type="GO" id="GO:0006797">
    <property type="term" value="P:polyphosphate metabolic process"/>
    <property type="evidence" value="ECO:0007669"/>
    <property type="project" value="TreeGrafter"/>
</dbReference>
<accession>A0A9P6FJ00</accession>
<dbReference type="GO" id="GO:0033254">
    <property type="term" value="C:vacuolar transporter chaperone complex"/>
    <property type="evidence" value="ECO:0007669"/>
    <property type="project" value="TreeGrafter"/>
</dbReference>
<organism evidence="8 9">
    <name type="scientific">Lunasporangiospora selenospora</name>
    <dbReference type="NCBI Taxonomy" id="979761"/>
    <lineage>
        <taxon>Eukaryota</taxon>
        <taxon>Fungi</taxon>
        <taxon>Fungi incertae sedis</taxon>
        <taxon>Mucoromycota</taxon>
        <taxon>Mortierellomycotina</taxon>
        <taxon>Mortierellomycetes</taxon>
        <taxon>Mortierellales</taxon>
        <taxon>Mortierellaceae</taxon>
        <taxon>Lunasporangiospora</taxon>
    </lineage>
</organism>
<dbReference type="GO" id="GO:0042144">
    <property type="term" value="P:vacuole fusion, non-autophagic"/>
    <property type="evidence" value="ECO:0007669"/>
    <property type="project" value="TreeGrafter"/>
</dbReference>
<dbReference type="InterPro" id="IPR003807">
    <property type="entry name" value="DUF202"/>
</dbReference>
<evidence type="ECO:0000256" key="1">
    <source>
        <dbReference type="ARBA" id="ARBA00004127"/>
    </source>
</evidence>
<dbReference type="PANTHER" id="PTHR46140:SF1">
    <property type="entry name" value="VACUOLAR TRANSPORTER CHAPERONE COMPLEX SUBUNIT 4-RELATED"/>
    <property type="match status" value="1"/>
</dbReference>
<evidence type="ECO:0000256" key="4">
    <source>
        <dbReference type="ARBA" id="ARBA00023136"/>
    </source>
</evidence>
<dbReference type="GO" id="GO:0012505">
    <property type="term" value="C:endomembrane system"/>
    <property type="evidence" value="ECO:0007669"/>
    <property type="project" value="UniProtKB-SubCell"/>
</dbReference>
<evidence type="ECO:0000256" key="5">
    <source>
        <dbReference type="SAM" id="MobiDB-lite"/>
    </source>
</evidence>
<dbReference type="AlphaFoldDB" id="A0A9P6FJ00"/>
<reference evidence="8" key="1">
    <citation type="journal article" date="2020" name="Fungal Divers.">
        <title>Resolving the Mortierellaceae phylogeny through synthesis of multi-gene phylogenetics and phylogenomics.</title>
        <authorList>
            <person name="Vandepol N."/>
            <person name="Liber J."/>
            <person name="Desiro A."/>
            <person name="Na H."/>
            <person name="Kennedy M."/>
            <person name="Barry K."/>
            <person name="Grigoriev I.V."/>
            <person name="Miller A.N."/>
            <person name="O'Donnell K."/>
            <person name="Stajich J.E."/>
            <person name="Bonito G."/>
        </authorList>
    </citation>
    <scope>NUCLEOTIDE SEQUENCE</scope>
    <source>
        <strain evidence="8">KOD1015</strain>
    </source>
</reference>
<feature type="compositionally biased region" description="Polar residues" evidence="5">
    <location>
        <begin position="22"/>
        <end position="36"/>
    </location>
</feature>
<gene>
    <name evidence="8" type="ORF">BGW38_008959</name>
</gene>
<dbReference type="Proteomes" id="UP000780801">
    <property type="component" value="Unassembled WGS sequence"/>
</dbReference>
<dbReference type="Pfam" id="PF02656">
    <property type="entry name" value="DUF202"/>
    <property type="match status" value="1"/>
</dbReference>
<proteinExistence type="predicted"/>
<protein>
    <recommendedName>
        <fullName evidence="7">DUF202 domain-containing protein</fullName>
    </recommendedName>
</protein>
<comment type="caution">
    <text evidence="8">The sequence shown here is derived from an EMBL/GenBank/DDBJ whole genome shotgun (WGS) entry which is preliminary data.</text>
</comment>
<dbReference type="GO" id="GO:0007034">
    <property type="term" value="P:vacuolar transport"/>
    <property type="evidence" value="ECO:0007669"/>
    <property type="project" value="TreeGrafter"/>
</dbReference>
<keyword evidence="4 6" id="KW-0472">Membrane</keyword>
<dbReference type="PANTHER" id="PTHR46140">
    <property type="entry name" value="VACUOLAR TRANSPORTER CHAPERONE 1-RELATED"/>
    <property type="match status" value="1"/>
</dbReference>
<keyword evidence="9" id="KW-1185">Reference proteome</keyword>
<feature type="non-terminal residue" evidence="8">
    <location>
        <position position="1"/>
    </location>
</feature>
<feature type="transmembrane region" description="Helical" evidence="6">
    <location>
        <begin position="203"/>
        <end position="225"/>
    </location>
</feature>
<evidence type="ECO:0000256" key="3">
    <source>
        <dbReference type="ARBA" id="ARBA00022989"/>
    </source>
</evidence>
<feature type="transmembrane region" description="Helical" evidence="6">
    <location>
        <begin position="146"/>
        <end position="164"/>
    </location>
</feature>
<keyword evidence="3 6" id="KW-1133">Transmembrane helix</keyword>
<feature type="transmembrane region" description="Helical" evidence="6">
    <location>
        <begin position="170"/>
        <end position="191"/>
    </location>
</feature>
<sequence>SSFNQLQQPSLSRDSESRPLSVHSTSNLSTHSNDPLTQKRPAQKKPFKTGASFRKNNMSKRDDSEGDDDDDRRKPKKQSPYGQRNGSGAENKDGADPQKKKKKNIGKRFVAKVKRLEYRGFDPAAFKMVKMGRNTQFSNERLYMHWLRLGVFESVIAVTLLSFANGPATYIGVALLVLSQLTLVYGTTLYHKRHLYLSTKRKDVAYFVKVFPTFLVLCLMVLYTMNFA</sequence>
<dbReference type="InterPro" id="IPR051572">
    <property type="entry name" value="VTC_Complex_Subunit"/>
</dbReference>
<dbReference type="GO" id="GO:0000329">
    <property type="term" value="C:fungal-type vacuole membrane"/>
    <property type="evidence" value="ECO:0007669"/>
    <property type="project" value="TreeGrafter"/>
</dbReference>
<comment type="subcellular location">
    <subcellularLocation>
        <location evidence="1">Endomembrane system</location>
        <topology evidence="1">Multi-pass membrane protein</topology>
    </subcellularLocation>
</comment>
<evidence type="ECO:0000256" key="2">
    <source>
        <dbReference type="ARBA" id="ARBA00022692"/>
    </source>
</evidence>
<evidence type="ECO:0000313" key="8">
    <source>
        <dbReference type="EMBL" id="KAF9563056.1"/>
    </source>
</evidence>
<dbReference type="GO" id="GO:0016237">
    <property type="term" value="P:microautophagy"/>
    <property type="evidence" value="ECO:0007669"/>
    <property type="project" value="TreeGrafter"/>
</dbReference>
<evidence type="ECO:0000259" key="7">
    <source>
        <dbReference type="Pfam" id="PF02656"/>
    </source>
</evidence>
<dbReference type="EMBL" id="JAABOA010006376">
    <property type="protein sequence ID" value="KAF9563056.1"/>
    <property type="molecule type" value="Genomic_DNA"/>
</dbReference>
<feature type="region of interest" description="Disordered" evidence="5">
    <location>
        <begin position="1"/>
        <end position="106"/>
    </location>
</feature>
<evidence type="ECO:0000256" key="6">
    <source>
        <dbReference type="SAM" id="Phobius"/>
    </source>
</evidence>
<feature type="compositionally biased region" description="Polar residues" evidence="5">
    <location>
        <begin position="1"/>
        <end position="12"/>
    </location>
</feature>